<evidence type="ECO:0000313" key="3">
    <source>
        <dbReference type="WBParaSite" id="SMTH1_33060.1"/>
    </source>
</evidence>
<organism evidence="2 3">
    <name type="scientific">Schistosoma mattheei</name>
    <dbReference type="NCBI Taxonomy" id="31246"/>
    <lineage>
        <taxon>Eukaryota</taxon>
        <taxon>Metazoa</taxon>
        <taxon>Spiralia</taxon>
        <taxon>Lophotrochozoa</taxon>
        <taxon>Platyhelminthes</taxon>
        <taxon>Trematoda</taxon>
        <taxon>Digenea</taxon>
        <taxon>Strigeidida</taxon>
        <taxon>Schistosomatoidea</taxon>
        <taxon>Schistosomatidae</taxon>
        <taxon>Schistosoma</taxon>
    </lineage>
</organism>
<accession>A0AA85B635</accession>
<name>A0AA85B635_9TREM</name>
<dbReference type="InterPro" id="IPR002737">
    <property type="entry name" value="MEMO1_fam"/>
</dbReference>
<evidence type="ECO:0000256" key="1">
    <source>
        <dbReference type="ARBA" id="ARBA00006315"/>
    </source>
</evidence>
<proteinExistence type="inferred from homology"/>
<dbReference type="PANTHER" id="PTHR11060:SF0">
    <property type="entry name" value="PROTEIN MEMO1"/>
    <property type="match status" value="1"/>
</dbReference>
<dbReference type="Gene3D" id="3.40.830.10">
    <property type="entry name" value="LigB-like"/>
    <property type="match status" value="2"/>
</dbReference>
<dbReference type="CDD" id="cd07361">
    <property type="entry name" value="MEMO_like"/>
    <property type="match status" value="1"/>
</dbReference>
<protein>
    <recommendedName>
        <fullName evidence="4">Protein MEMO1</fullName>
    </recommendedName>
</protein>
<dbReference type="WBParaSite" id="SMTH1_33060.1">
    <property type="protein sequence ID" value="SMTH1_33060.1"/>
    <property type="gene ID" value="SMTH1_33060"/>
</dbReference>
<comment type="similarity">
    <text evidence="1">Belongs to the MEMO1 family.</text>
</comment>
<evidence type="ECO:0000313" key="2">
    <source>
        <dbReference type="Proteomes" id="UP000050791"/>
    </source>
</evidence>
<sequence>MNNLHWMETILSSVRVSSHAGSWYTADRTELSSQLNTWLESCGKNVPNANSVRAIIVPNAVTVYCSHHETERSVLHSPHSCRLFIIRKTRILRNLLSSYMLDEKNLFVISSDFCHWGKRFRYQYYNKSDGAIWQSIEKLDHLGLNAIRSLKPKSFIKYLEEYRNTICGRRSIGVFLFMIDCIRQKQPFNLELKILNYTQSNRCQSMEDSSVSYTACALVSRE</sequence>
<dbReference type="AlphaFoldDB" id="A0AA85B635"/>
<dbReference type="Proteomes" id="UP000050791">
    <property type="component" value="Unassembled WGS sequence"/>
</dbReference>
<reference evidence="3" key="1">
    <citation type="submission" date="2023-11" db="UniProtKB">
        <authorList>
            <consortium name="WormBaseParasite"/>
        </authorList>
    </citation>
    <scope>IDENTIFICATION</scope>
</reference>
<dbReference type="PANTHER" id="PTHR11060">
    <property type="entry name" value="PROTEIN MEMO1"/>
    <property type="match status" value="1"/>
</dbReference>
<dbReference type="Pfam" id="PF01875">
    <property type="entry name" value="Memo"/>
    <property type="match status" value="1"/>
</dbReference>
<evidence type="ECO:0008006" key="4">
    <source>
        <dbReference type="Google" id="ProtNLM"/>
    </source>
</evidence>
<dbReference type="NCBIfam" id="TIGR04336">
    <property type="entry name" value="AmmeMemoSam_B"/>
    <property type="match status" value="1"/>
</dbReference>